<dbReference type="OrthoDB" id="768812at2"/>
<dbReference type="AlphaFoldDB" id="A0A1I6PI84"/>
<dbReference type="InterPro" id="IPR010982">
    <property type="entry name" value="Lambda_DNA-bd_dom_sf"/>
</dbReference>
<dbReference type="PROSITE" id="PS50943">
    <property type="entry name" value="HTH_CROC1"/>
    <property type="match status" value="1"/>
</dbReference>
<organism evidence="2 3">
    <name type="scientific">Sphingobacterium wenxiniae</name>
    <dbReference type="NCBI Taxonomy" id="683125"/>
    <lineage>
        <taxon>Bacteria</taxon>
        <taxon>Pseudomonadati</taxon>
        <taxon>Bacteroidota</taxon>
        <taxon>Sphingobacteriia</taxon>
        <taxon>Sphingobacteriales</taxon>
        <taxon>Sphingobacteriaceae</taxon>
        <taxon>Sphingobacterium</taxon>
    </lineage>
</organism>
<dbReference type="Proteomes" id="UP000198785">
    <property type="component" value="Unassembled WGS sequence"/>
</dbReference>
<proteinExistence type="predicted"/>
<evidence type="ECO:0000313" key="3">
    <source>
        <dbReference type="Proteomes" id="UP000198785"/>
    </source>
</evidence>
<dbReference type="InterPro" id="IPR001387">
    <property type="entry name" value="Cro/C1-type_HTH"/>
</dbReference>
<dbReference type="RefSeq" id="WP_093363531.1">
    <property type="nucleotide sequence ID" value="NZ_FOZZ01000001.1"/>
</dbReference>
<gene>
    <name evidence="2" type="ORF">SAMN05660206_101484</name>
</gene>
<accession>A0A1I6PI84</accession>
<dbReference type="SUPFAM" id="SSF47413">
    <property type="entry name" value="lambda repressor-like DNA-binding domains"/>
    <property type="match status" value="1"/>
</dbReference>
<protein>
    <recommendedName>
        <fullName evidence="1">HTH cro/C1-type domain-containing protein</fullName>
    </recommendedName>
</protein>
<dbReference type="SMART" id="SM00530">
    <property type="entry name" value="HTH_XRE"/>
    <property type="match status" value="1"/>
</dbReference>
<dbReference type="Gene3D" id="1.10.260.40">
    <property type="entry name" value="lambda repressor-like DNA-binding domains"/>
    <property type="match status" value="1"/>
</dbReference>
<dbReference type="GO" id="GO:0003677">
    <property type="term" value="F:DNA binding"/>
    <property type="evidence" value="ECO:0007669"/>
    <property type="project" value="InterPro"/>
</dbReference>
<dbReference type="EMBL" id="FOZZ01000001">
    <property type="protein sequence ID" value="SFS39907.1"/>
    <property type="molecule type" value="Genomic_DNA"/>
</dbReference>
<sequence length="208" mass="24311">MEETVSENKKLNYIQAALVEKELSSRVLGLCLDIHKGTLTNWTNNITQPNLENIEKIADLLELENYKLINNTKRRNTGLIPALIAEYKRLTNEEKMELYVTVTKDGKTKKTYNPELQSALWNFIEIFRNKTSEAIFTDPVFIDKYYKDIEDKERKDKSIFICKALPQDGKPYFEYLVVNESLGEDHFVARFARKDDAEAYVAWIENEK</sequence>
<evidence type="ECO:0000259" key="1">
    <source>
        <dbReference type="PROSITE" id="PS50943"/>
    </source>
</evidence>
<evidence type="ECO:0000313" key="2">
    <source>
        <dbReference type="EMBL" id="SFS39907.1"/>
    </source>
</evidence>
<dbReference type="STRING" id="683125.SAMN05660206_101484"/>
<dbReference type="Pfam" id="PF01381">
    <property type="entry name" value="HTH_3"/>
    <property type="match status" value="1"/>
</dbReference>
<reference evidence="2 3" key="1">
    <citation type="submission" date="2016-10" db="EMBL/GenBank/DDBJ databases">
        <authorList>
            <person name="de Groot N.N."/>
        </authorList>
    </citation>
    <scope>NUCLEOTIDE SEQUENCE [LARGE SCALE GENOMIC DNA]</scope>
    <source>
        <strain evidence="2 3">DSM 22789</strain>
    </source>
</reference>
<name>A0A1I6PI84_9SPHI</name>
<feature type="domain" description="HTH cro/C1-type" evidence="1">
    <location>
        <begin position="32"/>
        <end position="69"/>
    </location>
</feature>
<keyword evidence="3" id="KW-1185">Reference proteome</keyword>